<feature type="transmembrane region" description="Helical" evidence="1">
    <location>
        <begin position="66"/>
        <end position="84"/>
    </location>
</feature>
<dbReference type="Proteomes" id="UP000295707">
    <property type="component" value="Unassembled WGS sequence"/>
</dbReference>
<evidence type="ECO:0000259" key="2">
    <source>
        <dbReference type="PROSITE" id="PS50965"/>
    </source>
</evidence>
<gene>
    <name evidence="3" type="ORF">DFR30_2002</name>
</gene>
<organism evidence="3 4">
    <name type="scientific">Thiogranum longum</name>
    <dbReference type="NCBI Taxonomy" id="1537524"/>
    <lineage>
        <taxon>Bacteria</taxon>
        <taxon>Pseudomonadati</taxon>
        <taxon>Pseudomonadota</taxon>
        <taxon>Gammaproteobacteria</taxon>
        <taxon>Chromatiales</taxon>
        <taxon>Ectothiorhodospiraceae</taxon>
        <taxon>Thiogranum</taxon>
    </lineage>
</organism>
<protein>
    <submittedName>
        <fullName evidence="3">Nuclease-like protein</fullName>
    </submittedName>
</protein>
<keyword evidence="1" id="KW-0472">Membrane</keyword>
<sequence length="267" mass="30254">MGKINKTKRSPLKDKPLRYPGQSLLQQRNDLFDSKILAPLVAAMMFTTLAGIEWLRYFRPSKPSPLAYTVLAFLAIAYFGYQSWKTLPQLKKMNQGIDGEKAVGQYLERLREDGYQVFHDVIGDGFNLDHVVIGPAGVFTVETKTWSKPDRGSPKIVFDGESIKSGYMKPNRDPLIQARAQSAWLRQLLEESTGKHYNVRPVIVFPGWFIESTKGANNKLWVLEPKALPKFLSNVPDLMPVEDIKLASYHLSRFVRSREKNNGGALL</sequence>
<comment type="caution">
    <text evidence="3">The sequence shown here is derived from an EMBL/GenBank/DDBJ whole genome shotgun (WGS) entry which is preliminary data.</text>
</comment>
<dbReference type="Pfam" id="PF08378">
    <property type="entry name" value="NERD"/>
    <property type="match status" value="1"/>
</dbReference>
<name>A0A4R1HBF3_9GAMM</name>
<keyword evidence="1" id="KW-1133">Transmembrane helix</keyword>
<dbReference type="EMBL" id="SMFX01000001">
    <property type="protein sequence ID" value="TCK18718.1"/>
    <property type="molecule type" value="Genomic_DNA"/>
</dbReference>
<evidence type="ECO:0000256" key="1">
    <source>
        <dbReference type="SAM" id="Phobius"/>
    </source>
</evidence>
<evidence type="ECO:0000313" key="3">
    <source>
        <dbReference type="EMBL" id="TCK18718.1"/>
    </source>
</evidence>
<reference evidence="3 4" key="1">
    <citation type="submission" date="2019-03" db="EMBL/GenBank/DDBJ databases">
        <title>Genomic Encyclopedia of Type Strains, Phase IV (KMG-IV): sequencing the most valuable type-strain genomes for metagenomic binning, comparative biology and taxonomic classification.</title>
        <authorList>
            <person name="Goeker M."/>
        </authorList>
    </citation>
    <scope>NUCLEOTIDE SEQUENCE [LARGE SCALE GENOMIC DNA]</scope>
    <source>
        <strain evidence="3 4">DSM 19610</strain>
    </source>
</reference>
<keyword evidence="4" id="KW-1185">Reference proteome</keyword>
<dbReference type="PROSITE" id="PS50965">
    <property type="entry name" value="NERD"/>
    <property type="match status" value="1"/>
</dbReference>
<keyword evidence="1" id="KW-0812">Transmembrane</keyword>
<feature type="domain" description="NERD" evidence="2">
    <location>
        <begin position="95"/>
        <end position="204"/>
    </location>
</feature>
<feature type="transmembrane region" description="Helical" evidence="1">
    <location>
        <begin position="36"/>
        <end position="54"/>
    </location>
</feature>
<evidence type="ECO:0000313" key="4">
    <source>
        <dbReference type="Proteomes" id="UP000295707"/>
    </source>
</evidence>
<proteinExistence type="predicted"/>
<dbReference type="AlphaFoldDB" id="A0A4R1HBF3"/>
<dbReference type="InterPro" id="IPR011528">
    <property type="entry name" value="NERD"/>
</dbReference>
<accession>A0A4R1HBF3</accession>